<comment type="caution">
    <text evidence="2">The sequence shown here is derived from an EMBL/GenBank/DDBJ whole genome shotgun (WGS) entry which is preliminary data.</text>
</comment>
<sequence length="227" mass="24556">MPARHRRRFRREIPPGRRERRLDPGDELVVVDGSGDGDHEVLRSVVGPVVRPDGLAPDGLDRGGAAPDGPPERVVAEDGLEQPLPHDIRRIVVGRRELLEDDPAFALELLGVENRRGDHVGQHGHGHRQVDVAHLGVVTGVLLRGQGVVLSAHLVEAHGDVEGRAGRGALEQQMLEEVGGAVGRRLLVARADRDPEADRRALRARHALAEDPHAAREDGAPHQRPAG</sequence>
<feature type="region of interest" description="Disordered" evidence="1">
    <location>
        <begin position="193"/>
        <end position="227"/>
    </location>
</feature>
<feature type="compositionally biased region" description="Basic residues" evidence="1">
    <location>
        <begin position="1"/>
        <end position="10"/>
    </location>
</feature>
<evidence type="ECO:0000313" key="3">
    <source>
        <dbReference type="Proteomes" id="UP001157034"/>
    </source>
</evidence>
<organism evidence="2 3">
    <name type="scientific">Pseudolysinimonas kribbensis</name>
    <dbReference type="NCBI Taxonomy" id="433641"/>
    <lineage>
        <taxon>Bacteria</taxon>
        <taxon>Bacillati</taxon>
        <taxon>Actinomycetota</taxon>
        <taxon>Actinomycetes</taxon>
        <taxon>Micrococcales</taxon>
        <taxon>Microbacteriaceae</taxon>
        <taxon>Pseudolysinimonas</taxon>
    </lineage>
</organism>
<dbReference type="Proteomes" id="UP001157034">
    <property type="component" value="Unassembled WGS sequence"/>
</dbReference>
<protein>
    <submittedName>
        <fullName evidence="2">Uncharacterized protein</fullName>
    </submittedName>
</protein>
<evidence type="ECO:0000256" key="1">
    <source>
        <dbReference type="SAM" id="MobiDB-lite"/>
    </source>
</evidence>
<proteinExistence type="predicted"/>
<evidence type="ECO:0000313" key="2">
    <source>
        <dbReference type="EMBL" id="GMA96750.1"/>
    </source>
</evidence>
<reference evidence="3" key="1">
    <citation type="journal article" date="2019" name="Int. J. Syst. Evol. Microbiol.">
        <title>The Global Catalogue of Microorganisms (GCM) 10K type strain sequencing project: providing services to taxonomists for standard genome sequencing and annotation.</title>
        <authorList>
            <consortium name="The Broad Institute Genomics Platform"/>
            <consortium name="The Broad Institute Genome Sequencing Center for Infectious Disease"/>
            <person name="Wu L."/>
            <person name="Ma J."/>
        </authorList>
    </citation>
    <scope>NUCLEOTIDE SEQUENCE [LARGE SCALE GENOMIC DNA]</scope>
    <source>
        <strain evidence="3">NBRC 108894</strain>
    </source>
</reference>
<keyword evidence="3" id="KW-1185">Reference proteome</keyword>
<gene>
    <name evidence="2" type="ORF">GCM10025881_35740</name>
</gene>
<name>A0ABQ6K7W4_9MICO</name>
<accession>A0ABQ6K7W4</accession>
<feature type="compositionally biased region" description="Basic and acidic residues" evidence="1">
    <location>
        <begin position="193"/>
        <end position="221"/>
    </location>
</feature>
<dbReference type="EMBL" id="BSVB01000001">
    <property type="protein sequence ID" value="GMA96750.1"/>
    <property type="molecule type" value="Genomic_DNA"/>
</dbReference>
<feature type="compositionally biased region" description="Basic and acidic residues" evidence="1">
    <location>
        <begin position="11"/>
        <end position="24"/>
    </location>
</feature>
<feature type="region of interest" description="Disordered" evidence="1">
    <location>
        <begin position="1"/>
        <end position="72"/>
    </location>
</feature>